<accession>A0AAD4ALN2</accession>
<evidence type="ECO:0000313" key="2">
    <source>
        <dbReference type="Proteomes" id="UP000016487"/>
    </source>
</evidence>
<organism evidence="1 2">
    <name type="scientific">Pseudoalteromonas citrea</name>
    <dbReference type="NCBI Taxonomy" id="43655"/>
    <lineage>
        <taxon>Bacteria</taxon>
        <taxon>Pseudomonadati</taxon>
        <taxon>Pseudomonadota</taxon>
        <taxon>Gammaproteobacteria</taxon>
        <taxon>Alteromonadales</taxon>
        <taxon>Pseudoalteromonadaceae</taxon>
        <taxon>Pseudoalteromonas</taxon>
    </lineage>
</organism>
<proteinExistence type="predicted"/>
<reference evidence="1" key="1">
    <citation type="journal article" date="2012" name="J. Bacteriol.">
        <title>Genome sequences of type strains of seven species of the marine bacterium Pseudoalteromonas.</title>
        <authorList>
            <person name="Xie B.B."/>
            <person name="Shu Y.L."/>
            <person name="Qin Q.L."/>
            <person name="Rong J.C."/>
            <person name="Zhang X.Y."/>
            <person name="Chen X.L."/>
            <person name="Shi M."/>
            <person name="He H.L."/>
            <person name="Zhou B.C."/>
            <person name="Zhang Y.Z."/>
        </authorList>
    </citation>
    <scope>NUCLEOTIDE SEQUENCE</scope>
    <source>
        <strain evidence="1">DSM 8771</strain>
    </source>
</reference>
<gene>
    <name evidence="1" type="ORF">PCIT_a1069</name>
</gene>
<dbReference type="AlphaFoldDB" id="A0AAD4ALN2"/>
<name>A0AAD4ALN2_9GAMM</name>
<dbReference type="EMBL" id="AHBZ03000012">
    <property type="protein sequence ID" value="KAF7774991.1"/>
    <property type="molecule type" value="Genomic_DNA"/>
</dbReference>
<comment type="caution">
    <text evidence="1">The sequence shown here is derived from an EMBL/GenBank/DDBJ whole genome shotgun (WGS) entry which is preliminary data.</text>
</comment>
<dbReference type="Proteomes" id="UP000016487">
    <property type="component" value="Unassembled WGS sequence"/>
</dbReference>
<sequence length="50" mass="5439">MLFGWVVNCGWALTCVRVTVWDGDGGGVTKVGVLGRIVRLLFGWLIVDGF</sequence>
<protein>
    <submittedName>
        <fullName evidence="1">Uncharacterized protein</fullName>
    </submittedName>
</protein>
<reference evidence="1" key="2">
    <citation type="submission" date="2015-03" db="EMBL/GenBank/DDBJ databases">
        <title>Genome sequence of Pseudoalteromonas citrea.</title>
        <authorList>
            <person name="Xie B.-B."/>
            <person name="Rong J.-C."/>
            <person name="Qin Q.-L."/>
            <person name="Zhang Y.-Z."/>
        </authorList>
    </citation>
    <scope>NUCLEOTIDE SEQUENCE</scope>
    <source>
        <strain evidence="1">DSM 8771</strain>
    </source>
</reference>
<evidence type="ECO:0000313" key="1">
    <source>
        <dbReference type="EMBL" id="KAF7774991.1"/>
    </source>
</evidence>